<keyword evidence="2" id="KW-1185">Reference proteome</keyword>
<dbReference type="Proteomes" id="UP000645966">
    <property type="component" value="Unassembled WGS sequence"/>
</dbReference>
<accession>A0A934MAF5</accession>
<dbReference type="EMBL" id="JAEIOS010000011">
    <property type="protein sequence ID" value="MBI8989018.1"/>
    <property type="molecule type" value="Genomic_DNA"/>
</dbReference>
<organism evidence="1 2">
    <name type="scientific">Corynebacterium meridianum</name>
    <dbReference type="NCBI Taxonomy" id="2765363"/>
    <lineage>
        <taxon>Bacteria</taxon>
        <taxon>Bacillati</taxon>
        <taxon>Actinomycetota</taxon>
        <taxon>Actinomycetes</taxon>
        <taxon>Mycobacteriales</taxon>
        <taxon>Corynebacteriaceae</taxon>
        <taxon>Corynebacterium</taxon>
    </lineage>
</organism>
<proteinExistence type="predicted"/>
<evidence type="ECO:0000313" key="2">
    <source>
        <dbReference type="Proteomes" id="UP000645966"/>
    </source>
</evidence>
<gene>
    <name evidence="1" type="ORF">JDV75_04475</name>
</gene>
<name>A0A934MAF5_9CORY</name>
<dbReference type="AlphaFoldDB" id="A0A934MAF5"/>
<protein>
    <recommendedName>
        <fullName evidence="3">LemA protein</fullName>
    </recommendedName>
</protein>
<evidence type="ECO:0000313" key="1">
    <source>
        <dbReference type="EMBL" id="MBI8989018.1"/>
    </source>
</evidence>
<reference evidence="1" key="1">
    <citation type="submission" date="2020-12" db="EMBL/GenBank/DDBJ databases">
        <title>Genome public.</title>
        <authorList>
            <person name="Sun Q."/>
        </authorList>
    </citation>
    <scope>NUCLEOTIDE SEQUENCE</scope>
    <source>
        <strain evidence="1">CCM 8863</strain>
    </source>
</reference>
<comment type="caution">
    <text evidence="1">The sequence shown here is derived from an EMBL/GenBank/DDBJ whole genome shotgun (WGS) entry which is preliminary data.</text>
</comment>
<evidence type="ECO:0008006" key="3">
    <source>
        <dbReference type="Google" id="ProtNLM"/>
    </source>
</evidence>
<dbReference type="RefSeq" id="WP_198738043.1">
    <property type="nucleotide sequence ID" value="NZ_JAEIOS010000011.1"/>
</dbReference>
<sequence>MLIAWIALAVLATVFVCWCYFTAQRLNRLHIGTDAALSSLQAALDRRADLVGVLAPGAVDDARRAIDVPLAPGRFTERAQLEHRISDHLRDFEGDPPELLERAVFRVDTSYRFYNDYVTRTRALRTRPLVRVLRLGGTAQLPEYFALSLNDGEN</sequence>